<sequence length="78" mass="9056">MFSESPPLKRKNSDQPPPKSEATSPCAEAQEEELLHFMMGGFIPPSEFRENNRICKVKMNEIRLKHRSEEIRNKNSLN</sequence>
<protein>
    <submittedName>
        <fullName evidence="2">Uncharacterized protein</fullName>
    </submittedName>
</protein>
<accession>A0ABZ2R6D1</accession>
<proteinExistence type="predicted"/>
<dbReference type="RefSeq" id="WP_406632861.1">
    <property type="nucleotide sequence ID" value="NZ_CP148033.1"/>
</dbReference>
<organism evidence="2 3">
    <name type="scientific">Pseudarthrobacter quantipunctorum</name>
    <dbReference type="NCBI Taxonomy" id="3128980"/>
    <lineage>
        <taxon>Bacteria</taxon>
        <taxon>Bacillati</taxon>
        <taxon>Actinomycetota</taxon>
        <taxon>Actinomycetes</taxon>
        <taxon>Micrococcales</taxon>
        <taxon>Micrococcaceae</taxon>
        <taxon>Pseudarthrobacter</taxon>
    </lineage>
</organism>
<gene>
    <name evidence="2" type="ORF">WHH00_11410</name>
</gene>
<dbReference type="EMBL" id="CP148033">
    <property type="protein sequence ID" value="WXK91700.1"/>
    <property type="molecule type" value="Genomic_DNA"/>
</dbReference>
<dbReference type="Proteomes" id="UP001623384">
    <property type="component" value="Chromosome"/>
</dbReference>
<reference evidence="2 3" key="1">
    <citation type="submission" date="2024-03" db="EMBL/GenBank/DDBJ databases">
        <title>Rhodococcus navarretei sp. nov. and Pseudarthrobacter quantumdoti sp. nov., two new species with the ability to biosynthesize Quantum Dots isolated from soil samples at Union Glacier, Antarctica.</title>
        <authorList>
            <person name="Vargas M."/>
        </authorList>
    </citation>
    <scope>NUCLEOTIDE SEQUENCE [LARGE SCALE GENOMIC DNA]</scope>
    <source>
        <strain evidence="2 3">RC-2-3</strain>
    </source>
</reference>
<feature type="region of interest" description="Disordered" evidence="1">
    <location>
        <begin position="1"/>
        <end position="27"/>
    </location>
</feature>
<evidence type="ECO:0000256" key="1">
    <source>
        <dbReference type="SAM" id="MobiDB-lite"/>
    </source>
</evidence>
<evidence type="ECO:0000313" key="3">
    <source>
        <dbReference type="Proteomes" id="UP001623384"/>
    </source>
</evidence>
<evidence type="ECO:0000313" key="2">
    <source>
        <dbReference type="EMBL" id="WXK91700.1"/>
    </source>
</evidence>
<name>A0ABZ2R6D1_9MICC</name>
<keyword evidence="3" id="KW-1185">Reference proteome</keyword>